<evidence type="ECO:0000313" key="4">
    <source>
        <dbReference type="Proteomes" id="UP000252519"/>
    </source>
</evidence>
<comment type="caution">
    <text evidence="3">The sequence shown here is derived from an EMBL/GenBank/DDBJ whole genome shotgun (WGS) entry which is preliminary data.</text>
</comment>
<feature type="domain" description="Ig-like" evidence="2">
    <location>
        <begin position="234"/>
        <end position="309"/>
    </location>
</feature>
<gene>
    <name evidence="3" type="ORF">ANCCAN_24618</name>
</gene>
<dbReference type="EMBL" id="JOJR01001854">
    <property type="protein sequence ID" value="RCN29621.1"/>
    <property type="molecule type" value="Genomic_DNA"/>
</dbReference>
<dbReference type="Pfam" id="PF07679">
    <property type="entry name" value="I-set"/>
    <property type="match status" value="1"/>
</dbReference>
<dbReference type="InterPro" id="IPR013098">
    <property type="entry name" value="Ig_I-set"/>
</dbReference>
<dbReference type="PROSITE" id="PS50835">
    <property type="entry name" value="IG_LIKE"/>
    <property type="match status" value="1"/>
</dbReference>
<feature type="compositionally biased region" description="Basic residues" evidence="1">
    <location>
        <begin position="371"/>
        <end position="380"/>
    </location>
</feature>
<proteinExistence type="predicted"/>
<feature type="compositionally biased region" description="Basic and acidic residues" evidence="1">
    <location>
        <begin position="331"/>
        <end position="350"/>
    </location>
</feature>
<reference evidence="3 4" key="1">
    <citation type="submission" date="2014-10" db="EMBL/GenBank/DDBJ databases">
        <title>Draft genome of the hookworm Ancylostoma caninum.</title>
        <authorList>
            <person name="Mitreva M."/>
        </authorList>
    </citation>
    <scope>NUCLEOTIDE SEQUENCE [LARGE SCALE GENOMIC DNA]</scope>
    <source>
        <strain evidence="3 4">Baltimore</strain>
    </source>
</reference>
<name>A0A368FBS0_ANCCA</name>
<evidence type="ECO:0000259" key="2">
    <source>
        <dbReference type="PROSITE" id="PS50835"/>
    </source>
</evidence>
<protein>
    <submittedName>
        <fullName evidence="3">Immunoglobulin I-set domain protein</fullName>
    </submittedName>
</protein>
<dbReference type="InterPro" id="IPR007110">
    <property type="entry name" value="Ig-like_dom"/>
</dbReference>
<dbReference type="SUPFAM" id="SSF48726">
    <property type="entry name" value="Immunoglobulin"/>
    <property type="match status" value="1"/>
</dbReference>
<accession>A0A368FBS0</accession>
<feature type="compositionally biased region" description="Polar residues" evidence="1">
    <location>
        <begin position="65"/>
        <end position="77"/>
    </location>
</feature>
<feature type="compositionally biased region" description="Basic and acidic residues" evidence="1">
    <location>
        <begin position="185"/>
        <end position="198"/>
    </location>
</feature>
<dbReference type="OrthoDB" id="504170at2759"/>
<feature type="compositionally biased region" description="Pro residues" evidence="1">
    <location>
        <begin position="147"/>
        <end position="160"/>
    </location>
</feature>
<feature type="region of interest" description="Disordered" evidence="1">
    <location>
        <begin position="331"/>
        <end position="418"/>
    </location>
</feature>
<dbReference type="InterPro" id="IPR003599">
    <property type="entry name" value="Ig_sub"/>
</dbReference>
<feature type="compositionally biased region" description="Basic and acidic residues" evidence="1">
    <location>
        <begin position="135"/>
        <end position="145"/>
    </location>
</feature>
<dbReference type="Gene3D" id="2.60.40.10">
    <property type="entry name" value="Immunoglobulins"/>
    <property type="match status" value="1"/>
</dbReference>
<dbReference type="STRING" id="29170.A0A368FBS0"/>
<feature type="compositionally biased region" description="Basic and acidic residues" evidence="1">
    <location>
        <begin position="11"/>
        <end position="20"/>
    </location>
</feature>
<dbReference type="InterPro" id="IPR036179">
    <property type="entry name" value="Ig-like_dom_sf"/>
</dbReference>
<sequence>MQDIFLQSRRSPSEKRKDASSPRPPSRGGGSRPGSPKKAMKSREGTPKRGLKEKEGSPAKKSMRSRTSTPVQESATTLGPEDAVSPGDSRRSSKNMSKMEVDSTTVKRKPEGLPVPPQAEEKKMRTSSPVPPEPAKQEIPEKMEKTPTPPKAKSPTPPEPAKQQIPEKKEKTPTPPKSKSPAPSEPEKPQIPEKKDRSPAAPEPAKQQIPEKKARSPAPPSRQDQAKREKFTRPPIVMEASKSKTGKPGDSLTLEVEWQCHTSTVIEWYKDGTKIKMTDDYHATFDGTKARLTVRNLTEEKTGLYKCHAVCKYGEGQSSCMIKMDSSEEEYTRKRSIDEPPKDKPPEKKMSSLSVTKESDEESLSQSLAPAKRKKSRSKSPVRAPKQKSPAPEKTLDELPKQKVVRPDPDEVCSLGYSPGRSLCVVMTRARG</sequence>
<dbReference type="Proteomes" id="UP000252519">
    <property type="component" value="Unassembled WGS sequence"/>
</dbReference>
<feature type="region of interest" description="Disordered" evidence="1">
    <location>
        <begin position="1"/>
        <end position="250"/>
    </location>
</feature>
<evidence type="ECO:0000313" key="3">
    <source>
        <dbReference type="EMBL" id="RCN29621.1"/>
    </source>
</evidence>
<dbReference type="AlphaFoldDB" id="A0A368FBS0"/>
<feature type="compositionally biased region" description="Basic and acidic residues" evidence="1">
    <location>
        <begin position="394"/>
        <end position="409"/>
    </location>
</feature>
<evidence type="ECO:0000256" key="1">
    <source>
        <dbReference type="SAM" id="MobiDB-lite"/>
    </source>
</evidence>
<feature type="compositionally biased region" description="Basic and acidic residues" evidence="1">
    <location>
        <begin position="41"/>
        <end position="58"/>
    </location>
</feature>
<organism evidence="3 4">
    <name type="scientific">Ancylostoma caninum</name>
    <name type="common">Dog hookworm</name>
    <dbReference type="NCBI Taxonomy" id="29170"/>
    <lineage>
        <taxon>Eukaryota</taxon>
        <taxon>Metazoa</taxon>
        <taxon>Ecdysozoa</taxon>
        <taxon>Nematoda</taxon>
        <taxon>Chromadorea</taxon>
        <taxon>Rhabditida</taxon>
        <taxon>Rhabditina</taxon>
        <taxon>Rhabditomorpha</taxon>
        <taxon>Strongyloidea</taxon>
        <taxon>Ancylostomatidae</taxon>
        <taxon>Ancylostomatinae</taxon>
        <taxon>Ancylostoma</taxon>
    </lineage>
</organism>
<dbReference type="InterPro" id="IPR013783">
    <property type="entry name" value="Ig-like_fold"/>
</dbReference>
<dbReference type="CDD" id="cd00096">
    <property type="entry name" value="Ig"/>
    <property type="match status" value="1"/>
</dbReference>
<dbReference type="SMART" id="SM00409">
    <property type="entry name" value="IG"/>
    <property type="match status" value="1"/>
</dbReference>
<keyword evidence="4" id="KW-1185">Reference proteome</keyword>